<organism evidence="2">
    <name type="scientific">Ignisphaera aggregans</name>
    <dbReference type="NCBI Taxonomy" id="334771"/>
    <lineage>
        <taxon>Archaea</taxon>
        <taxon>Thermoproteota</taxon>
        <taxon>Thermoprotei</taxon>
        <taxon>Desulfurococcales</taxon>
        <taxon>Desulfurococcaceae</taxon>
        <taxon>Ignisphaera</taxon>
    </lineage>
</organism>
<feature type="transmembrane region" description="Helical" evidence="1">
    <location>
        <begin position="169"/>
        <end position="190"/>
    </location>
</feature>
<keyword evidence="1" id="KW-1133">Transmembrane helix</keyword>
<evidence type="ECO:0000256" key="1">
    <source>
        <dbReference type="SAM" id="Phobius"/>
    </source>
</evidence>
<feature type="transmembrane region" description="Helical" evidence="1">
    <location>
        <begin position="117"/>
        <end position="140"/>
    </location>
</feature>
<reference evidence="2" key="1">
    <citation type="journal article" date="2020" name="mSystems">
        <title>Genome- and Community-Level Interaction Insights into Carbon Utilization and Element Cycling Functions of Hydrothermarchaeota in Hydrothermal Sediment.</title>
        <authorList>
            <person name="Zhou Z."/>
            <person name="Liu Y."/>
            <person name="Xu W."/>
            <person name="Pan J."/>
            <person name="Luo Z.H."/>
            <person name="Li M."/>
        </authorList>
    </citation>
    <scope>NUCLEOTIDE SEQUENCE [LARGE SCALE GENOMIC DNA]</scope>
    <source>
        <strain evidence="2">SpSt-732</strain>
    </source>
</reference>
<proteinExistence type="predicted"/>
<feature type="transmembrane region" description="Helical" evidence="1">
    <location>
        <begin position="84"/>
        <end position="105"/>
    </location>
</feature>
<gene>
    <name evidence="2" type="ORF">ENV14_01525</name>
</gene>
<name>A0A7C4FGD3_9CREN</name>
<evidence type="ECO:0008006" key="3">
    <source>
        <dbReference type="Google" id="ProtNLM"/>
    </source>
</evidence>
<keyword evidence="1" id="KW-0472">Membrane</keyword>
<dbReference type="EMBL" id="DTFF01000013">
    <property type="protein sequence ID" value="HGI87069.1"/>
    <property type="molecule type" value="Genomic_DNA"/>
</dbReference>
<feature type="transmembrane region" description="Helical" evidence="1">
    <location>
        <begin position="20"/>
        <end position="45"/>
    </location>
</feature>
<dbReference type="Gene3D" id="1.10.1760.20">
    <property type="match status" value="1"/>
</dbReference>
<sequence>MKKPRVGKQGVVSPIELAYLLLFTALAIILHIFQFPFPLATFLTYDLSGIPIAILTLINARLGASSLLIFWLGSVHLTKDPTRVVGPSMKVVAEAFTAIPLAVAFKRFSKVHSFAKSSIMALIVTLISRVSVMLLLNYIVTPHWLVWARWMKTFEAAYDFTVRYLPYNALFNATVVLYVAPATLGAWKTIRHFITSSK</sequence>
<protein>
    <recommendedName>
        <fullName evidence="3">ECF transporter S component</fullName>
    </recommendedName>
</protein>
<dbReference type="AlphaFoldDB" id="A0A7C4FGD3"/>
<comment type="caution">
    <text evidence="2">The sequence shown here is derived from an EMBL/GenBank/DDBJ whole genome shotgun (WGS) entry which is preliminary data.</text>
</comment>
<accession>A0A7C4FGD3</accession>
<evidence type="ECO:0000313" key="2">
    <source>
        <dbReference type="EMBL" id="HGI87069.1"/>
    </source>
</evidence>
<feature type="transmembrane region" description="Helical" evidence="1">
    <location>
        <begin position="52"/>
        <end position="72"/>
    </location>
</feature>
<keyword evidence="1" id="KW-0812">Transmembrane</keyword>